<name>Q21978_CAEEL</name>
<dbReference type="RefSeq" id="NP_501142.1">
    <property type="nucleotide sequence ID" value="NM_068741.2"/>
</dbReference>
<dbReference type="AlphaFoldDB" id="Q21978"/>
<sequence>MGNSHPGVTSTSSKSTKGKLGRQRRLSDPSQNQNVKNCHMPTGSSSNNTSSTTPPTIQINGKESFDEFEHGQLRAKSASTDFSSLRSTSSTSSYQKPQKNSASERRKIFLSSSTNQDFMARSLDDSMTAKMSCMIRTKSHSPLKQMRTYSFRSIPSEENLIDKESCEVVADSWRLVESRSSAAETSACFGLFVFQRVFSKIPMLRPLFGLSESDDVFDLPDNHPVRRHARLFTSILHISVKNVDELEAQVAPTVFKYGERHYRPDITPHMTEENVRVFCAQIVCTVFDFLRDTEATPKCAESWIELMRYLGQKLLDGFDFAKLTAERKISINRNDHHLFLML</sequence>
<gene>
    <name evidence="9 11" type="primary">glb-23</name>
    <name evidence="9" type="ORF">CELE_R13A1.8</name>
    <name evidence="11" type="ORF">R13A1.8</name>
</gene>
<dbReference type="Proteomes" id="UP000001940">
    <property type="component" value="Chromosome IV"/>
</dbReference>
<keyword evidence="3 6" id="KW-0561">Oxygen transport</keyword>
<accession>Q21978</accession>
<dbReference type="GeneID" id="187853"/>
<dbReference type="PaxDb" id="6239-R13A1.8"/>
<protein>
    <submittedName>
        <fullName evidence="9">Globin domain-containing protein</fullName>
    </submittedName>
</protein>
<keyword evidence="5" id="KW-0408">Iron</keyword>
<reference evidence="9 10" key="1">
    <citation type="journal article" date="1998" name="Science">
        <title>Genome sequence of the nematode C. elegans: a platform for investigating biology.</title>
        <authorList>
            <consortium name="The C. elegans sequencing consortium"/>
            <person name="Sulson J.E."/>
            <person name="Waterston R."/>
        </authorList>
    </citation>
    <scope>NUCLEOTIDE SEQUENCE [LARGE SCALE GENOMIC DNA]</scope>
    <source>
        <strain evidence="9 10">Bristol N2</strain>
    </source>
</reference>
<dbReference type="InterPro" id="IPR009050">
    <property type="entry name" value="Globin-like_sf"/>
</dbReference>
<dbReference type="Gene3D" id="1.10.490.10">
    <property type="entry name" value="Globins"/>
    <property type="match status" value="1"/>
</dbReference>
<evidence type="ECO:0000313" key="11">
    <source>
        <dbReference type="WormBase" id="R13A1.8"/>
    </source>
</evidence>
<evidence type="ECO:0000256" key="7">
    <source>
        <dbReference type="SAM" id="MobiDB-lite"/>
    </source>
</evidence>
<dbReference type="UCSC" id="R13A1.8">
    <property type="organism name" value="c. elegans"/>
</dbReference>
<dbReference type="STRING" id="6239.R13A1.8.1"/>
<evidence type="ECO:0000256" key="3">
    <source>
        <dbReference type="ARBA" id="ARBA00022621"/>
    </source>
</evidence>
<evidence type="ECO:0000313" key="10">
    <source>
        <dbReference type="Proteomes" id="UP000001940"/>
    </source>
</evidence>
<evidence type="ECO:0000256" key="4">
    <source>
        <dbReference type="ARBA" id="ARBA00022723"/>
    </source>
</evidence>
<dbReference type="GO" id="GO:0005344">
    <property type="term" value="F:oxygen carrier activity"/>
    <property type="evidence" value="ECO:0007669"/>
    <property type="project" value="UniProtKB-KW"/>
</dbReference>
<dbReference type="PANTHER" id="PTHR46458:SF1">
    <property type="entry name" value="GEO09476P1"/>
    <property type="match status" value="1"/>
</dbReference>
<dbReference type="GO" id="GO:0046872">
    <property type="term" value="F:metal ion binding"/>
    <property type="evidence" value="ECO:0007669"/>
    <property type="project" value="UniProtKB-KW"/>
</dbReference>
<dbReference type="HOGENOM" id="CLU_811933_0_0_1"/>
<dbReference type="PANTHER" id="PTHR46458">
    <property type="entry name" value="BLR2807 PROTEIN"/>
    <property type="match status" value="1"/>
</dbReference>
<dbReference type="Pfam" id="PF00042">
    <property type="entry name" value="Globin"/>
    <property type="match status" value="1"/>
</dbReference>
<organism evidence="9 10">
    <name type="scientific">Caenorhabditis elegans</name>
    <dbReference type="NCBI Taxonomy" id="6239"/>
    <lineage>
        <taxon>Eukaryota</taxon>
        <taxon>Metazoa</taxon>
        <taxon>Ecdysozoa</taxon>
        <taxon>Nematoda</taxon>
        <taxon>Chromadorea</taxon>
        <taxon>Rhabditida</taxon>
        <taxon>Rhabditina</taxon>
        <taxon>Rhabditomorpha</taxon>
        <taxon>Rhabditoidea</taxon>
        <taxon>Rhabditidae</taxon>
        <taxon>Peloderinae</taxon>
        <taxon>Caenorhabditis</taxon>
    </lineage>
</organism>
<dbReference type="AGR" id="WB:WBGene00020045"/>
<dbReference type="InterPro" id="IPR012292">
    <property type="entry name" value="Globin/Proto"/>
</dbReference>
<dbReference type="EMBL" id="BX284604">
    <property type="protein sequence ID" value="CCD67155.1"/>
    <property type="molecule type" value="Genomic_DNA"/>
</dbReference>
<dbReference type="SMR" id="Q21978"/>
<dbReference type="InterPro" id="IPR044399">
    <property type="entry name" value="Mb-like_M"/>
</dbReference>
<dbReference type="KEGG" id="cel:CELE_R13A1.8"/>
<evidence type="ECO:0000259" key="8">
    <source>
        <dbReference type="Pfam" id="PF00042"/>
    </source>
</evidence>
<dbReference type="OrthoDB" id="5797731at2759"/>
<dbReference type="InParanoid" id="Q21978"/>
<dbReference type="GO" id="GO:0020037">
    <property type="term" value="F:heme binding"/>
    <property type="evidence" value="ECO:0007669"/>
    <property type="project" value="InterPro"/>
</dbReference>
<dbReference type="InterPro" id="IPR000971">
    <property type="entry name" value="Globin"/>
</dbReference>
<feature type="compositionally biased region" description="Low complexity" evidence="7">
    <location>
        <begin position="41"/>
        <end position="56"/>
    </location>
</feature>
<dbReference type="OMA" id="AESWIEL"/>
<dbReference type="SUPFAM" id="SSF46458">
    <property type="entry name" value="Globin-like"/>
    <property type="match status" value="1"/>
</dbReference>
<dbReference type="CTD" id="187853"/>
<feature type="region of interest" description="Disordered" evidence="7">
    <location>
        <begin position="76"/>
        <end position="105"/>
    </location>
</feature>
<feature type="domain" description="Globin" evidence="8">
    <location>
        <begin position="193"/>
        <end position="311"/>
    </location>
</feature>
<proteinExistence type="inferred from homology"/>
<evidence type="ECO:0000256" key="5">
    <source>
        <dbReference type="ARBA" id="ARBA00023004"/>
    </source>
</evidence>
<keyword evidence="10" id="KW-1185">Reference proteome</keyword>
<dbReference type="CDD" id="cd01040">
    <property type="entry name" value="Mb-like"/>
    <property type="match status" value="1"/>
</dbReference>
<dbReference type="WormBase" id="R13A1.8">
    <property type="protein sequence ID" value="CE04843"/>
    <property type="gene ID" value="WBGene00020045"/>
    <property type="gene designation" value="glb-23"/>
</dbReference>
<evidence type="ECO:0000256" key="2">
    <source>
        <dbReference type="ARBA" id="ARBA00022617"/>
    </source>
</evidence>
<keyword evidence="2 6" id="KW-0349">Heme</keyword>
<comment type="similarity">
    <text evidence="6">Belongs to the globin family.</text>
</comment>
<keyword evidence="1 6" id="KW-0813">Transport</keyword>
<dbReference type="GO" id="GO:0019825">
    <property type="term" value="F:oxygen binding"/>
    <property type="evidence" value="ECO:0007669"/>
    <property type="project" value="InterPro"/>
</dbReference>
<evidence type="ECO:0000256" key="1">
    <source>
        <dbReference type="ARBA" id="ARBA00022448"/>
    </source>
</evidence>
<dbReference type="InterPro" id="IPR050532">
    <property type="entry name" value="Globin-like_OT"/>
</dbReference>
<feature type="compositionally biased region" description="Low complexity" evidence="7">
    <location>
        <begin position="77"/>
        <end position="93"/>
    </location>
</feature>
<feature type="region of interest" description="Disordered" evidence="7">
    <location>
        <begin position="1"/>
        <end position="64"/>
    </location>
</feature>
<dbReference type="PIR" id="T16741">
    <property type="entry name" value="T16741"/>
</dbReference>
<keyword evidence="4" id="KW-0479">Metal-binding</keyword>
<dbReference type="eggNOG" id="ENOG502S1A0">
    <property type="taxonomic scope" value="Eukaryota"/>
</dbReference>
<dbReference type="Bgee" id="WBGene00020045">
    <property type="expression patterns" value="Expressed in larva and 3 other cell types or tissues"/>
</dbReference>
<evidence type="ECO:0000313" key="9">
    <source>
        <dbReference type="EMBL" id="CCD67155.1"/>
    </source>
</evidence>
<evidence type="ECO:0000256" key="6">
    <source>
        <dbReference type="RuleBase" id="RU000356"/>
    </source>
</evidence>